<sequence>MFTSFRSPLVALTITLTAALFLLAPLSAGEVLTPEKLWQLKRLGSVTVSPDGNHAVYSVTQYNWQDETSNSDLYVLDIARGESRRLTSHTASDHNPIFAADGAGVYFLSNREDKAKAQLYYIALNGGEAERISNAPDGLSNVKLLPGQERLLFTKEVALGKPVKNLFEDLPNASARVYDDLKLRHWDGWFEGTYSHLHLADINGDNARDLMKDLTQDTPTKPFGDAGDFTISPDGKEIAYVALVPNRPADSTDTGIYLLPTDGKVAELLTKNMGGYDVEPRYSPDGTYLAWLSMETPGYESDRNRIMLYHRKNKTIEELTVGLDETVSHIAWQDNDTLIFNGPTKGTYQLYRMDITRKGKKHTGNITQITKGRHNLSSFTVKGDLILAKKSTHERPFELVKVNADGSLKTLTDINGDHYAKLDLPEIETMWVDATDGKKIHNWIIKPPNFDPNKKYPLLVYCQGGPQSMVSQFFSFRWNFHLMAAQGYVVVGINRRGLPGFGREWNDSIKGDYGGQPMRDILSSTDAMLAKDYIETQRVAAIGASFGGYTVFRLMGMNHGENKRFQSMISHCGLFNMEGWYGATEELFFPNRDMGGPYWESEEQKKQYAENSPHSYVQNWETPILVIHGQLDYRVPLTEGLQAFQAAKMKGNKARFLYFPDEGHWVLKPQNGILWHRIFFQWLEETLPGTKEKPSAP</sequence>
<evidence type="ECO:0000313" key="7">
    <source>
        <dbReference type="EMBL" id="MBO1318368.1"/>
    </source>
</evidence>
<keyword evidence="3" id="KW-0732">Signal</keyword>
<evidence type="ECO:0000256" key="4">
    <source>
        <dbReference type="ARBA" id="ARBA00022801"/>
    </source>
</evidence>
<dbReference type="RefSeq" id="WP_207858099.1">
    <property type="nucleotide sequence ID" value="NZ_JAFREP010000005.1"/>
</dbReference>
<gene>
    <name evidence="7" type="ORF">J3U88_07870</name>
</gene>
<keyword evidence="8" id="KW-1185">Reference proteome</keyword>
<comment type="similarity">
    <text evidence="1">Belongs to the peptidase S9C family.</text>
</comment>
<evidence type="ECO:0000256" key="1">
    <source>
        <dbReference type="ARBA" id="ARBA00010040"/>
    </source>
</evidence>
<feature type="domain" description="Peptidase S9 prolyl oligopeptidase catalytic" evidence="6">
    <location>
        <begin position="475"/>
        <end position="687"/>
    </location>
</feature>
<dbReference type="Pfam" id="PF00326">
    <property type="entry name" value="Peptidase_S9"/>
    <property type="match status" value="1"/>
</dbReference>
<dbReference type="InterPro" id="IPR001375">
    <property type="entry name" value="Peptidase_S9_cat"/>
</dbReference>
<comment type="caution">
    <text evidence="7">The sequence shown here is derived from an EMBL/GenBank/DDBJ whole genome shotgun (WGS) entry which is preliminary data.</text>
</comment>
<keyword evidence="2" id="KW-0645">Protease</keyword>
<dbReference type="InterPro" id="IPR029058">
    <property type="entry name" value="AB_hydrolase_fold"/>
</dbReference>
<proteinExistence type="inferred from homology"/>
<accession>A0A8J7QGT4</accession>
<dbReference type="Pfam" id="PF07676">
    <property type="entry name" value="PD40"/>
    <property type="match status" value="3"/>
</dbReference>
<keyword evidence="5" id="KW-0720">Serine protease</keyword>
<evidence type="ECO:0000259" key="6">
    <source>
        <dbReference type="Pfam" id="PF00326"/>
    </source>
</evidence>
<dbReference type="InterPro" id="IPR011042">
    <property type="entry name" value="6-blade_b-propeller_TolB-like"/>
</dbReference>
<dbReference type="Proteomes" id="UP000664417">
    <property type="component" value="Unassembled WGS sequence"/>
</dbReference>
<dbReference type="GO" id="GO:0006508">
    <property type="term" value="P:proteolysis"/>
    <property type="evidence" value="ECO:0007669"/>
    <property type="project" value="UniProtKB-KW"/>
</dbReference>
<dbReference type="Gene3D" id="2.120.10.30">
    <property type="entry name" value="TolB, C-terminal domain"/>
    <property type="match status" value="2"/>
</dbReference>
<dbReference type="SUPFAM" id="SSF53474">
    <property type="entry name" value="alpha/beta-Hydrolases"/>
    <property type="match status" value="1"/>
</dbReference>
<dbReference type="PANTHER" id="PTHR42776">
    <property type="entry name" value="SERINE PEPTIDASE S9 FAMILY MEMBER"/>
    <property type="match status" value="1"/>
</dbReference>
<evidence type="ECO:0000256" key="5">
    <source>
        <dbReference type="ARBA" id="ARBA00022825"/>
    </source>
</evidence>
<name>A0A8J7QGT4_9BACT</name>
<dbReference type="InterPro" id="IPR011659">
    <property type="entry name" value="WD40"/>
</dbReference>
<dbReference type="Gene3D" id="3.40.50.1820">
    <property type="entry name" value="alpha/beta hydrolase"/>
    <property type="match status" value="1"/>
</dbReference>
<evidence type="ECO:0000313" key="8">
    <source>
        <dbReference type="Proteomes" id="UP000664417"/>
    </source>
</evidence>
<dbReference type="FunFam" id="3.40.50.1820:FF:000028">
    <property type="entry name" value="S9 family peptidase"/>
    <property type="match status" value="1"/>
</dbReference>
<dbReference type="AlphaFoldDB" id="A0A8J7QGT4"/>
<keyword evidence="4" id="KW-0378">Hydrolase</keyword>
<dbReference type="SUPFAM" id="SSF82171">
    <property type="entry name" value="DPP6 N-terminal domain-like"/>
    <property type="match status" value="1"/>
</dbReference>
<dbReference type="PANTHER" id="PTHR42776:SF13">
    <property type="entry name" value="DIPEPTIDYL-PEPTIDASE 5"/>
    <property type="match status" value="1"/>
</dbReference>
<dbReference type="EMBL" id="JAFREP010000005">
    <property type="protein sequence ID" value="MBO1318368.1"/>
    <property type="molecule type" value="Genomic_DNA"/>
</dbReference>
<protein>
    <submittedName>
        <fullName evidence="7">S9 family peptidase</fullName>
    </submittedName>
</protein>
<organism evidence="7 8">
    <name type="scientific">Acanthopleuribacter pedis</name>
    <dbReference type="NCBI Taxonomy" id="442870"/>
    <lineage>
        <taxon>Bacteria</taxon>
        <taxon>Pseudomonadati</taxon>
        <taxon>Acidobacteriota</taxon>
        <taxon>Holophagae</taxon>
        <taxon>Acanthopleuribacterales</taxon>
        <taxon>Acanthopleuribacteraceae</taxon>
        <taxon>Acanthopleuribacter</taxon>
    </lineage>
</organism>
<evidence type="ECO:0000256" key="3">
    <source>
        <dbReference type="ARBA" id="ARBA00022729"/>
    </source>
</evidence>
<dbReference type="GO" id="GO:0004252">
    <property type="term" value="F:serine-type endopeptidase activity"/>
    <property type="evidence" value="ECO:0007669"/>
    <property type="project" value="TreeGrafter"/>
</dbReference>
<reference evidence="7" key="1">
    <citation type="submission" date="2021-03" db="EMBL/GenBank/DDBJ databases">
        <authorList>
            <person name="Wang G."/>
        </authorList>
    </citation>
    <scope>NUCLEOTIDE SEQUENCE</scope>
    <source>
        <strain evidence="7">KCTC 12899</strain>
    </source>
</reference>
<evidence type="ECO:0000256" key="2">
    <source>
        <dbReference type="ARBA" id="ARBA00022670"/>
    </source>
</evidence>